<evidence type="ECO:0000256" key="8">
    <source>
        <dbReference type="ARBA" id="ARBA00022837"/>
    </source>
</evidence>
<dbReference type="SUPFAM" id="SSF51126">
    <property type="entry name" value="Pectin lyase-like"/>
    <property type="match status" value="1"/>
</dbReference>
<dbReference type="AlphaFoldDB" id="A0A8J3YYX7"/>
<dbReference type="PANTHER" id="PTHR33407:SF9">
    <property type="entry name" value="PECTATE LYASE F-RELATED"/>
    <property type="match status" value="1"/>
</dbReference>
<dbReference type="Gene3D" id="2.160.20.10">
    <property type="entry name" value="Single-stranded right-handed beta-helix, Pectin lyase-like"/>
    <property type="match status" value="1"/>
</dbReference>
<dbReference type="EC" id="4.2.2.2" evidence="5"/>
<dbReference type="InterPro" id="IPR011050">
    <property type="entry name" value="Pectin_lyase_fold/virulence"/>
</dbReference>
<keyword evidence="7 10" id="KW-0732">Signal</keyword>
<comment type="catalytic activity">
    <reaction evidence="1">
        <text>Eliminative cleavage of (1-&gt;4)-alpha-D-galacturonan to give oligosaccharides with 4-deoxy-alpha-D-galact-4-enuronosyl groups at their non-reducing ends.</text>
        <dbReference type="EC" id="4.2.2.2"/>
    </reaction>
</comment>
<dbReference type="InterPro" id="IPR012334">
    <property type="entry name" value="Pectin_lyas_fold"/>
</dbReference>
<evidence type="ECO:0000256" key="9">
    <source>
        <dbReference type="ARBA" id="ARBA00023239"/>
    </source>
</evidence>
<dbReference type="InterPro" id="IPR000772">
    <property type="entry name" value="Ricin_B_lectin"/>
</dbReference>
<keyword evidence="6" id="KW-0964">Secreted</keyword>
<comment type="cofactor">
    <cofactor evidence="2">
        <name>Ca(2+)</name>
        <dbReference type="ChEBI" id="CHEBI:29108"/>
    </cofactor>
</comment>
<evidence type="ECO:0000256" key="10">
    <source>
        <dbReference type="SAM" id="SignalP"/>
    </source>
</evidence>
<dbReference type="GO" id="GO:0030570">
    <property type="term" value="F:pectate lyase activity"/>
    <property type="evidence" value="ECO:0007669"/>
    <property type="project" value="UniProtKB-EC"/>
</dbReference>
<dbReference type="InterPro" id="IPR004898">
    <property type="entry name" value="Pectate_lyase_PlyH/PlyE-like"/>
</dbReference>
<dbReference type="Pfam" id="PF14200">
    <property type="entry name" value="RicinB_lectin_2"/>
    <property type="match status" value="1"/>
</dbReference>
<dbReference type="RefSeq" id="WP_203987203.1">
    <property type="nucleotide sequence ID" value="NZ_BOPG01000005.1"/>
</dbReference>
<organism evidence="12 13">
    <name type="scientific">Virgisporangium aurantiacum</name>
    <dbReference type="NCBI Taxonomy" id="175570"/>
    <lineage>
        <taxon>Bacteria</taxon>
        <taxon>Bacillati</taxon>
        <taxon>Actinomycetota</taxon>
        <taxon>Actinomycetes</taxon>
        <taxon>Micromonosporales</taxon>
        <taxon>Micromonosporaceae</taxon>
        <taxon>Virgisporangium</taxon>
    </lineage>
</organism>
<evidence type="ECO:0000256" key="2">
    <source>
        <dbReference type="ARBA" id="ARBA00001913"/>
    </source>
</evidence>
<comment type="similarity">
    <text evidence="4">Belongs to the polysaccharide lyase 3 family.</text>
</comment>
<evidence type="ECO:0000256" key="5">
    <source>
        <dbReference type="ARBA" id="ARBA00012272"/>
    </source>
</evidence>
<evidence type="ECO:0000256" key="3">
    <source>
        <dbReference type="ARBA" id="ARBA00004613"/>
    </source>
</evidence>
<keyword evidence="9" id="KW-0456">Lyase</keyword>
<protein>
    <recommendedName>
        <fullName evidence="5">pectate lyase</fullName>
        <ecNumber evidence="5">4.2.2.2</ecNumber>
    </recommendedName>
</protein>
<reference evidence="12" key="1">
    <citation type="submission" date="2021-01" db="EMBL/GenBank/DDBJ databases">
        <title>Whole genome shotgun sequence of Virgisporangium aurantiacum NBRC 16421.</title>
        <authorList>
            <person name="Komaki H."/>
            <person name="Tamura T."/>
        </authorList>
    </citation>
    <scope>NUCLEOTIDE SEQUENCE</scope>
    <source>
        <strain evidence="12">NBRC 16421</strain>
    </source>
</reference>
<feature type="chain" id="PRO_5035319139" description="pectate lyase" evidence="10">
    <location>
        <begin position="37"/>
        <end position="412"/>
    </location>
</feature>
<name>A0A8J3YYX7_9ACTN</name>
<evidence type="ECO:0000256" key="6">
    <source>
        <dbReference type="ARBA" id="ARBA00022525"/>
    </source>
</evidence>
<keyword evidence="8" id="KW-0106">Calcium</keyword>
<sequence length="412" mass="43843">MNLSTLHPPGRLIALAGAAILAATAVTVVDAPVASAATPDTNATYVFVNRHSGKAMDLWEWSTADNAPVNQFTRNDLAVQQWRFVSVGSGYYQVRSVHSGKVLEVPNASDGSFLVQNTSSSSNTRQQFRLADSDSGYVRFINRHSSKALDVWEWSTADGGRIAQFTDLNGWNQQWQLATVGSAPPPAGAWPTPTGQSAVNGTIPVSGVFDGGMRRYCCIGDGGQEESQDPMFELANGATLQNVIIGGPAGDGVHCAGSCTLRNVWWEDVGEDAATFRGSGSPTFLVDGGGARSASDKVFQHNGAGTLTIQNFQASNFGTFYRSCGNCSTQYRRNVVIRNVTLTRPGNTVAGINTNYGDTARFTGITIVNDSGRAMVICRKYTGNDDGDEPTQVGTGADSTNCLYSASDLTYR</sequence>
<gene>
    <name evidence="12" type="ORF">Vau01_007530</name>
</gene>
<feature type="signal peptide" evidence="10">
    <location>
        <begin position="1"/>
        <end position="36"/>
    </location>
</feature>
<keyword evidence="13" id="KW-1185">Reference proteome</keyword>
<dbReference type="InterPro" id="IPR035992">
    <property type="entry name" value="Ricin_B-like_lectins"/>
</dbReference>
<comment type="subcellular location">
    <subcellularLocation>
        <location evidence="3">Secreted</location>
    </subcellularLocation>
</comment>
<evidence type="ECO:0000256" key="1">
    <source>
        <dbReference type="ARBA" id="ARBA00000695"/>
    </source>
</evidence>
<accession>A0A8J3YYX7</accession>
<dbReference type="GO" id="GO:0005576">
    <property type="term" value="C:extracellular region"/>
    <property type="evidence" value="ECO:0007669"/>
    <property type="project" value="UniProtKB-SubCell"/>
</dbReference>
<feature type="domain" description="Ricin B lectin" evidence="11">
    <location>
        <begin position="80"/>
        <end position="164"/>
    </location>
</feature>
<evidence type="ECO:0000313" key="13">
    <source>
        <dbReference type="Proteomes" id="UP000612585"/>
    </source>
</evidence>
<dbReference type="PANTHER" id="PTHR33407">
    <property type="entry name" value="PECTATE LYASE F-RELATED"/>
    <property type="match status" value="1"/>
</dbReference>
<evidence type="ECO:0000256" key="7">
    <source>
        <dbReference type="ARBA" id="ARBA00022729"/>
    </source>
</evidence>
<evidence type="ECO:0000259" key="11">
    <source>
        <dbReference type="Pfam" id="PF14200"/>
    </source>
</evidence>
<dbReference type="Proteomes" id="UP000612585">
    <property type="component" value="Unassembled WGS sequence"/>
</dbReference>
<comment type="caution">
    <text evidence="12">The sequence shown here is derived from an EMBL/GenBank/DDBJ whole genome shotgun (WGS) entry which is preliminary data.</text>
</comment>
<dbReference type="Gene3D" id="2.80.10.50">
    <property type="match status" value="2"/>
</dbReference>
<dbReference type="SUPFAM" id="SSF50370">
    <property type="entry name" value="Ricin B-like lectins"/>
    <property type="match status" value="1"/>
</dbReference>
<dbReference type="Pfam" id="PF03211">
    <property type="entry name" value="Pectate_lyase"/>
    <property type="match status" value="1"/>
</dbReference>
<dbReference type="EMBL" id="BOPG01000005">
    <property type="protein sequence ID" value="GIJ53237.1"/>
    <property type="molecule type" value="Genomic_DNA"/>
</dbReference>
<dbReference type="GO" id="GO:0045490">
    <property type="term" value="P:pectin catabolic process"/>
    <property type="evidence" value="ECO:0007669"/>
    <property type="project" value="TreeGrafter"/>
</dbReference>
<evidence type="ECO:0000313" key="12">
    <source>
        <dbReference type="EMBL" id="GIJ53237.1"/>
    </source>
</evidence>
<dbReference type="PROSITE" id="PS50231">
    <property type="entry name" value="RICIN_B_LECTIN"/>
    <property type="match status" value="1"/>
</dbReference>
<evidence type="ECO:0000256" key="4">
    <source>
        <dbReference type="ARBA" id="ARBA00006463"/>
    </source>
</evidence>
<proteinExistence type="inferred from homology"/>